<feature type="transmembrane region" description="Helical" evidence="1">
    <location>
        <begin position="44"/>
        <end position="61"/>
    </location>
</feature>
<name>A0A4U8YW24_METTU</name>
<evidence type="ECO:0008006" key="4">
    <source>
        <dbReference type="Google" id="ProtNLM"/>
    </source>
</evidence>
<dbReference type="OrthoDB" id="7375605at2"/>
<keyword evidence="1" id="KW-1133">Transmembrane helix</keyword>
<protein>
    <recommendedName>
        <fullName evidence="4">SxtJ</fullName>
    </recommendedName>
</protein>
<accession>A0A4U8YW24</accession>
<feature type="transmembrane region" description="Helical" evidence="1">
    <location>
        <begin position="82"/>
        <end position="103"/>
    </location>
</feature>
<sequence>MQTHENVSSFRKIVLGSNQKFGLTFGFVLALLGVWPMVHHHSPRWILLAIGAIFAALALFMPDRLSPLNRAWFKFGMLLNRVVNPLIMGLMFFAAVTPLGWVMRKTGSDLLNLKIRPDAKSYWIVREPSPEAENAMTKQF</sequence>
<dbReference type="AlphaFoldDB" id="A0A4U8YW24"/>
<keyword evidence="1" id="KW-0812">Transmembrane</keyword>
<evidence type="ECO:0000313" key="2">
    <source>
        <dbReference type="EMBL" id="VFU08041.1"/>
    </source>
</evidence>
<dbReference type="Pfam" id="PF19588">
    <property type="entry name" value="SxtJ"/>
    <property type="match status" value="1"/>
</dbReference>
<organism evidence="2 3">
    <name type="scientific">Methylocella tundrae</name>
    <dbReference type="NCBI Taxonomy" id="227605"/>
    <lineage>
        <taxon>Bacteria</taxon>
        <taxon>Pseudomonadati</taxon>
        <taxon>Pseudomonadota</taxon>
        <taxon>Alphaproteobacteria</taxon>
        <taxon>Hyphomicrobiales</taxon>
        <taxon>Beijerinckiaceae</taxon>
        <taxon>Methylocella</taxon>
    </lineage>
</organism>
<feature type="transmembrane region" description="Helical" evidence="1">
    <location>
        <begin position="21"/>
        <end position="38"/>
    </location>
</feature>
<dbReference type="InterPro" id="IPR045781">
    <property type="entry name" value="SxtJ"/>
</dbReference>
<reference evidence="2 3" key="1">
    <citation type="submission" date="2019-03" db="EMBL/GenBank/DDBJ databases">
        <authorList>
            <person name="Kox A.R. M."/>
        </authorList>
    </citation>
    <scope>NUCLEOTIDE SEQUENCE [LARGE SCALE GENOMIC DNA]</scope>
    <source>
        <strain evidence="2">MTUNDRAET4 annotated genome</strain>
    </source>
</reference>
<evidence type="ECO:0000256" key="1">
    <source>
        <dbReference type="SAM" id="Phobius"/>
    </source>
</evidence>
<keyword evidence="1" id="KW-0472">Membrane</keyword>
<dbReference type="EMBL" id="LR536450">
    <property type="protein sequence ID" value="VFU08041.1"/>
    <property type="molecule type" value="Genomic_DNA"/>
</dbReference>
<evidence type="ECO:0000313" key="3">
    <source>
        <dbReference type="Proteomes" id="UP000294360"/>
    </source>
</evidence>
<dbReference type="RefSeq" id="WP_134487853.1">
    <property type="nucleotide sequence ID" value="NZ_CP139089.1"/>
</dbReference>
<gene>
    <name evidence="2" type="ORF">MTUNDRAET4_1148</name>
</gene>
<proteinExistence type="predicted"/>
<dbReference type="Proteomes" id="UP000294360">
    <property type="component" value="Chromosome"/>
</dbReference>
<dbReference type="KEGG" id="mtun:MTUNDRAET4_1148"/>